<keyword evidence="7 14" id="KW-0808">Transferase</keyword>
<dbReference type="OMA" id="ARLYGWV"/>
<dbReference type="Gene3D" id="3.40.50.2000">
    <property type="entry name" value="Glycogen Phosphorylase B"/>
    <property type="match status" value="1"/>
</dbReference>
<comment type="catalytic activity">
    <reaction evidence="12 14">
        <text>an alpha-D-Man-(1-&gt;3)-[alpha-D-Man-(1-&gt;6)]-beta-D-Man-(1-&gt;4)-beta-D-GlcNAc-(1-&gt;4)-alpha-D-GlcNAc-diphospho-di-trans,poly-cis-dolichol + 2 GDP-alpha-D-mannose = an alpha-D-Man-(1-&gt;2)-alpha-D-Man-(1-&gt;2)-alpha-D-Man-(1-&gt;3)-[alpha-D-Man-(1-&gt;6)]-beta-D-Man-(1-&gt;4)-beta-D-GlcNAc-(1-&gt;4)-alpha-D-GlcNAc-diphospho-di-trans,poly-cis-dolichol + 2 GDP + 2 H(+)</text>
        <dbReference type="Rhea" id="RHEA:29523"/>
        <dbReference type="Rhea" id="RHEA-COMP:19515"/>
        <dbReference type="Rhea" id="RHEA-COMP:19516"/>
        <dbReference type="ChEBI" id="CHEBI:15378"/>
        <dbReference type="ChEBI" id="CHEBI:57527"/>
        <dbReference type="ChEBI" id="CHEBI:58189"/>
        <dbReference type="ChEBI" id="CHEBI:132511"/>
        <dbReference type="ChEBI" id="CHEBI:132515"/>
        <dbReference type="EC" id="2.4.1.131"/>
    </reaction>
    <physiologicalReaction direction="left-to-right" evidence="12 14">
        <dbReference type="Rhea" id="RHEA:29524"/>
    </physiologicalReaction>
</comment>
<dbReference type="STRING" id="407821.A0A087TL83"/>
<feature type="domain" description="ALG11 mannosyltransferase N-terminal" evidence="16">
    <location>
        <begin position="46"/>
        <end position="251"/>
    </location>
</feature>
<protein>
    <recommendedName>
        <fullName evidence="5 14">GDP-Man:Man(3)GlcNAc(2)-PP-Dol alpha-1,2-mannosyltransferase</fullName>
        <ecNumber evidence="4 14">2.4.1.131</ecNumber>
    </recommendedName>
</protein>
<evidence type="ECO:0000256" key="1">
    <source>
        <dbReference type="ARBA" id="ARBA00004389"/>
    </source>
</evidence>
<keyword evidence="18" id="KW-1185">Reference proteome</keyword>
<evidence type="ECO:0000256" key="5">
    <source>
        <dbReference type="ARBA" id="ARBA00022018"/>
    </source>
</evidence>
<dbReference type="UniPathway" id="UPA00378"/>
<comment type="function">
    <text evidence="13">GDP-Man:Man(3)GlcNAc(2)-PP-Dol alpha-1,2-mannosyltransferase that operates in the biosynthetic pathway of dolichol-linked oligosaccharides, the glycan precursors employed in protein asparagine (N)-glycosylation. The assembly of dolichol-linked oligosaccharides begins on the cytosolic side of the endoplasmic reticulum membrane and finishes in its lumen. The sequential addition of sugars to dolichol pyrophosphate produces dolichol-linked oligosaccharides containing fourteen sugars, including two GlcNAcs, nine mannoses and three glucoses. Once assembled, the oligosaccharide is transferred from the lipid to nascent proteins by oligosaccharyltransferases. Catalyzes, on the cytoplasmic face of the endoplasmic reticulum, the addition of the fourth and fifth mannose residues to the dolichol-linked oligosaccharide chain, to produce Man(5)GlcNAc(2)-PP-dolichol core oligosaccharide. Man(5)GlcNAc(2)-PP-dolichol is a substrate for ALG3, the following enzyme in the biosynthetic pathway.</text>
</comment>
<evidence type="ECO:0000256" key="7">
    <source>
        <dbReference type="ARBA" id="ARBA00022679"/>
    </source>
</evidence>
<dbReference type="GO" id="GO:0006487">
    <property type="term" value="P:protein N-linked glycosylation"/>
    <property type="evidence" value="ECO:0007669"/>
    <property type="project" value="TreeGrafter"/>
</dbReference>
<keyword evidence="9 14" id="KW-0256">Endoplasmic reticulum</keyword>
<evidence type="ECO:0000256" key="4">
    <source>
        <dbReference type="ARBA" id="ARBA00012645"/>
    </source>
</evidence>
<evidence type="ECO:0000256" key="3">
    <source>
        <dbReference type="ARBA" id="ARBA00009481"/>
    </source>
</evidence>
<evidence type="ECO:0000256" key="11">
    <source>
        <dbReference type="ARBA" id="ARBA00023136"/>
    </source>
</evidence>
<dbReference type="OrthoDB" id="2276068at2759"/>
<organism evidence="17 18">
    <name type="scientific">Stegodyphus mimosarum</name>
    <name type="common">African social velvet spider</name>
    <dbReference type="NCBI Taxonomy" id="407821"/>
    <lineage>
        <taxon>Eukaryota</taxon>
        <taxon>Metazoa</taxon>
        <taxon>Ecdysozoa</taxon>
        <taxon>Arthropoda</taxon>
        <taxon>Chelicerata</taxon>
        <taxon>Arachnida</taxon>
        <taxon>Araneae</taxon>
        <taxon>Araneomorphae</taxon>
        <taxon>Entelegynae</taxon>
        <taxon>Eresoidea</taxon>
        <taxon>Eresidae</taxon>
        <taxon>Stegodyphus</taxon>
    </lineage>
</organism>
<evidence type="ECO:0000256" key="10">
    <source>
        <dbReference type="ARBA" id="ARBA00022989"/>
    </source>
</evidence>
<evidence type="ECO:0000256" key="14">
    <source>
        <dbReference type="RuleBase" id="RU367051"/>
    </source>
</evidence>
<name>A0A087TL83_STEMI</name>
<evidence type="ECO:0000259" key="16">
    <source>
        <dbReference type="Pfam" id="PF15924"/>
    </source>
</evidence>
<evidence type="ECO:0000313" key="18">
    <source>
        <dbReference type="Proteomes" id="UP000054359"/>
    </source>
</evidence>
<dbReference type="AlphaFoldDB" id="A0A087TL83"/>
<evidence type="ECO:0000313" key="17">
    <source>
        <dbReference type="EMBL" id="KFM65872.1"/>
    </source>
</evidence>
<evidence type="ECO:0000256" key="13">
    <source>
        <dbReference type="ARBA" id="ARBA00045128"/>
    </source>
</evidence>
<evidence type="ECO:0000256" key="2">
    <source>
        <dbReference type="ARBA" id="ARBA00004922"/>
    </source>
</evidence>
<comment type="subcellular location">
    <subcellularLocation>
        <location evidence="1">Endoplasmic reticulum membrane</location>
        <topology evidence="1">Single-pass membrane protein</topology>
    </subcellularLocation>
</comment>
<evidence type="ECO:0000256" key="6">
    <source>
        <dbReference type="ARBA" id="ARBA00022676"/>
    </source>
</evidence>
<dbReference type="CDD" id="cd03806">
    <property type="entry name" value="GT4_ALG11-like"/>
    <property type="match status" value="1"/>
</dbReference>
<evidence type="ECO:0000259" key="15">
    <source>
        <dbReference type="Pfam" id="PF00534"/>
    </source>
</evidence>
<feature type="transmembrane region" description="Helical" evidence="14">
    <location>
        <begin position="125"/>
        <end position="147"/>
    </location>
</feature>
<dbReference type="EC" id="2.4.1.131" evidence="4 14"/>
<evidence type="ECO:0000256" key="8">
    <source>
        <dbReference type="ARBA" id="ARBA00022692"/>
    </source>
</evidence>
<dbReference type="EMBL" id="KK115736">
    <property type="protein sequence ID" value="KFM65872.1"/>
    <property type="molecule type" value="Genomic_DNA"/>
</dbReference>
<comment type="similarity">
    <text evidence="3 14">Belongs to the glycosyltransferase group 1 family. Glycosyltransferase 4 subfamily.</text>
</comment>
<dbReference type="GO" id="GO:0004377">
    <property type="term" value="F:GDP-Man:Man(3)GlcNAc(2)-PP-Dol alpha-1,2-mannosyltransferase activity"/>
    <property type="evidence" value="ECO:0007669"/>
    <property type="project" value="UniProtKB-UniRule"/>
</dbReference>
<evidence type="ECO:0000256" key="12">
    <source>
        <dbReference type="ARBA" id="ARBA00045065"/>
    </source>
</evidence>
<feature type="transmembrane region" description="Helical" evidence="14">
    <location>
        <begin position="210"/>
        <end position="229"/>
    </location>
</feature>
<dbReference type="SUPFAM" id="SSF53756">
    <property type="entry name" value="UDP-Glycosyltransferase/glycogen phosphorylase"/>
    <property type="match status" value="1"/>
</dbReference>
<feature type="transmembrane region" description="Helical" evidence="14">
    <location>
        <begin position="6"/>
        <end position="25"/>
    </location>
</feature>
<comment type="pathway">
    <text evidence="2 14">Protein modification; protein glycosylation.</text>
</comment>
<dbReference type="InterPro" id="IPR001296">
    <property type="entry name" value="Glyco_trans_1"/>
</dbReference>
<dbReference type="InterPro" id="IPR038013">
    <property type="entry name" value="ALG11"/>
</dbReference>
<dbReference type="InterPro" id="IPR031814">
    <property type="entry name" value="ALG11_N"/>
</dbReference>
<sequence length="473" mass="54964">MMMNLFFMFEVYVLIFFIILLLIYFRTKKHLHFKKLSWQKKNSCVKTVGFFHPYCNAGGGGERVLWTAVRAVQKKYKDVHCLIYTGDVATSDEILKNVELRFNIKLSRPVEFIFLKKRYFVEARYYPYFTLLMQSLGSVILSFEAIFKHVPDIYIDTMGYAWTLPVFKYLGDCRVAAYVHYPTISTDMLHAVSTRKVTVNNRIFISKSTFFSYLKLLYYTVFAYLYGLMGRHAEVIMVNSSWTRGHILELWKKPACTFIVYPPCDVTEFEVIPMKKHIDKNKLRIISIAQFRPEKNHQLQLNAFHKFLQNVGISDNSVTLVLIGSCRDEEDHQRVQDLKAMCKKLGISENVEFKINLTFQEIIHEMRMASLSLHTMWNEHFGIGIVECMSAGLIMIAHNSGGPKLDIVINFNSKKTGFLANDVDSYADTLETIWRADPETLYEIRKTARESTSRFSVLNFEKSFLDAVSSLFT</sequence>
<keyword evidence="10 14" id="KW-1133">Transmembrane helix</keyword>
<keyword evidence="6 14" id="KW-0328">Glycosyltransferase</keyword>
<gene>
    <name evidence="17" type="ORF">X975_22177</name>
</gene>
<dbReference type="PANTHER" id="PTHR45919:SF1">
    <property type="entry name" value="GDP-MAN:MAN(3)GLCNAC(2)-PP-DOL ALPHA-1,2-MANNOSYLTRANSFERASE"/>
    <property type="match status" value="1"/>
</dbReference>
<keyword evidence="8 14" id="KW-0812">Transmembrane</keyword>
<keyword evidence="11 14" id="KW-0472">Membrane</keyword>
<dbReference type="Pfam" id="PF00534">
    <property type="entry name" value="Glycos_transf_1"/>
    <property type="match status" value="1"/>
</dbReference>
<feature type="non-terminal residue" evidence="17">
    <location>
        <position position="473"/>
    </location>
</feature>
<feature type="domain" description="Glycosyl transferase family 1" evidence="15">
    <location>
        <begin position="272"/>
        <end position="449"/>
    </location>
</feature>
<reference evidence="17 18" key="1">
    <citation type="submission" date="2013-11" db="EMBL/GenBank/DDBJ databases">
        <title>Genome sequencing of Stegodyphus mimosarum.</title>
        <authorList>
            <person name="Bechsgaard J."/>
        </authorList>
    </citation>
    <scope>NUCLEOTIDE SEQUENCE [LARGE SCALE GENOMIC DNA]</scope>
</reference>
<accession>A0A087TL83</accession>
<dbReference type="PANTHER" id="PTHR45919">
    <property type="entry name" value="GDP-MAN:MAN(3)GLCNAC(2)-PP-DOL ALPHA-1,2-MANNOSYLTRANSFERASE"/>
    <property type="match status" value="1"/>
</dbReference>
<proteinExistence type="inferred from homology"/>
<dbReference type="GO" id="GO:0005789">
    <property type="term" value="C:endoplasmic reticulum membrane"/>
    <property type="evidence" value="ECO:0007669"/>
    <property type="project" value="UniProtKB-SubCell"/>
</dbReference>
<dbReference type="Pfam" id="PF15924">
    <property type="entry name" value="ALG11_N"/>
    <property type="match status" value="1"/>
</dbReference>
<dbReference type="Proteomes" id="UP000054359">
    <property type="component" value="Unassembled WGS sequence"/>
</dbReference>
<evidence type="ECO:0000256" key="9">
    <source>
        <dbReference type="ARBA" id="ARBA00022824"/>
    </source>
</evidence>